<dbReference type="InterPro" id="IPR008030">
    <property type="entry name" value="NmrA-like"/>
</dbReference>
<sequence>MEKEIVVAGGTGNLGGRIIKALLSKGAKVQAIVRPGSDEQKVAQLDSLGARIIEVDMTDAASLADALKGASCVVSALAGLRDVIVDTQGLLLEAAVKAGVPRFIPSDFCTDYTQLADGENRNFDLRREFARMLDQQPITPTSIFNGAFAELLTYNIPLLDHQEQTIGYWEKPDWKVDFTSMNDTATFTAEAALDNTAPRYLRIASFQPSPRELTELTGYTLKDMGPLAGLDQYNRQQRAEHPEGEQELYAKWQQSMYMHSMFSAHNEVTDNSRYAELAWSKIEDYIQPRKS</sequence>
<name>A0ABP8GR90_9SPHI</name>
<dbReference type="Gene3D" id="3.40.50.720">
    <property type="entry name" value="NAD(P)-binding Rossmann-like Domain"/>
    <property type="match status" value="1"/>
</dbReference>
<dbReference type="Pfam" id="PF05368">
    <property type="entry name" value="NmrA"/>
    <property type="match status" value="1"/>
</dbReference>
<dbReference type="EMBL" id="BAABFT010000009">
    <property type="protein sequence ID" value="GAA4328806.1"/>
    <property type="molecule type" value="Genomic_DNA"/>
</dbReference>
<proteinExistence type="predicted"/>
<dbReference type="PANTHER" id="PTHR47706">
    <property type="entry name" value="NMRA-LIKE FAMILY PROTEIN"/>
    <property type="match status" value="1"/>
</dbReference>
<dbReference type="InterPro" id="IPR036291">
    <property type="entry name" value="NAD(P)-bd_dom_sf"/>
</dbReference>
<dbReference type="RefSeq" id="WP_345212236.1">
    <property type="nucleotide sequence ID" value="NZ_BAABFT010000009.1"/>
</dbReference>
<dbReference type="SUPFAM" id="SSF51735">
    <property type="entry name" value="NAD(P)-binding Rossmann-fold domains"/>
    <property type="match status" value="1"/>
</dbReference>
<reference evidence="5" key="1">
    <citation type="journal article" date="2019" name="Int. J. Syst. Evol. Microbiol.">
        <title>The Global Catalogue of Microorganisms (GCM) 10K type strain sequencing project: providing services to taxonomists for standard genome sequencing and annotation.</title>
        <authorList>
            <consortium name="The Broad Institute Genomics Platform"/>
            <consortium name="The Broad Institute Genome Sequencing Center for Infectious Disease"/>
            <person name="Wu L."/>
            <person name="Ma J."/>
        </authorList>
    </citation>
    <scope>NUCLEOTIDE SEQUENCE [LARGE SCALE GENOMIC DNA]</scope>
    <source>
        <strain evidence="5">JCM 17705</strain>
    </source>
</reference>
<dbReference type="Proteomes" id="UP001500582">
    <property type="component" value="Unassembled WGS sequence"/>
</dbReference>
<keyword evidence="2" id="KW-0560">Oxidoreductase</keyword>
<comment type="caution">
    <text evidence="4">The sequence shown here is derived from an EMBL/GenBank/DDBJ whole genome shotgun (WGS) entry which is preliminary data.</text>
</comment>
<dbReference type="InterPro" id="IPR051609">
    <property type="entry name" value="NmrA/Isoflavone_reductase-like"/>
</dbReference>
<gene>
    <name evidence="4" type="ORF">GCM10023149_32990</name>
</gene>
<evidence type="ECO:0000259" key="3">
    <source>
        <dbReference type="Pfam" id="PF05368"/>
    </source>
</evidence>
<dbReference type="PANTHER" id="PTHR47706:SF1">
    <property type="entry name" value="CIPA-LIKE, PUTATIVE (AFU_ORTHOLOGUE AFUA_1G12460)-RELATED"/>
    <property type="match status" value="1"/>
</dbReference>
<keyword evidence="1" id="KW-0521">NADP</keyword>
<evidence type="ECO:0000256" key="2">
    <source>
        <dbReference type="ARBA" id="ARBA00023002"/>
    </source>
</evidence>
<evidence type="ECO:0000313" key="5">
    <source>
        <dbReference type="Proteomes" id="UP001500582"/>
    </source>
</evidence>
<keyword evidence="5" id="KW-1185">Reference proteome</keyword>
<protein>
    <recommendedName>
        <fullName evidence="3">NmrA-like domain-containing protein</fullName>
    </recommendedName>
</protein>
<evidence type="ECO:0000256" key="1">
    <source>
        <dbReference type="ARBA" id="ARBA00022857"/>
    </source>
</evidence>
<organism evidence="4 5">
    <name type="scientific">Mucilaginibacter gynuensis</name>
    <dbReference type="NCBI Taxonomy" id="1302236"/>
    <lineage>
        <taxon>Bacteria</taxon>
        <taxon>Pseudomonadati</taxon>
        <taxon>Bacteroidota</taxon>
        <taxon>Sphingobacteriia</taxon>
        <taxon>Sphingobacteriales</taxon>
        <taxon>Sphingobacteriaceae</taxon>
        <taxon>Mucilaginibacter</taxon>
    </lineage>
</organism>
<feature type="domain" description="NmrA-like" evidence="3">
    <location>
        <begin position="1"/>
        <end position="202"/>
    </location>
</feature>
<accession>A0ABP8GR90</accession>
<evidence type="ECO:0000313" key="4">
    <source>
        <dbReference type="EMBL" id="GAA4328806.1"/>
    </source>
</evidence>